<keyword evidence="12 18" id="KW-0548">Nucleotidyltransferase</keyword>
<keyword evidence="21" id="KW-1185">Reference proteome</keyword>
<evidence type="ECO:0000256" key="1">
    <source>
        <dbReference type="ARBA" id="ARBA00001698"/>
    </source>
</evidence>
<feature type="transmembrane region" description="Helical" evidence="19">
    <location>
        <begin position="76"/>
        <end position="94"/>
    </location>
</feature>
<feature type="transmembrane region" description="Helical" evidence="19">
    <location>
        <begin position="5"/>
        <end position="21"/>
    </location>
</feature>
<evidence type="ECO:0000256" key="6">
    <source>
        <dbReference type="ARBA" id="ARBA00012487"/>
    </source>
</evidence>
<evidence type="ECO:0000256" key="15">
    <source>
        <dbReference type="ARBA" id="ARBA00023136"/>
    </source>
</evidence>
<keyword evidence="10 18" id="KW-0808">Transferase</keyword>
<feature type="transmembrane region" description="Helical" evidence="19">
    <location>
        <begin position="257"/>
        <end position="276"/>
    </location>
</feature>
<proteinExistence type="inferred from homology"/>
<dbReference type="PANTHER" id="PTHR46382">
    <property type="entry name" value="PHOSPHATIDATE CYTIDYLYLTRANSFERASE"/>
    <property type="match status" value="1"/>
</dbReference>
<feature type="transmembrane region" description="Helical" evidence="19">
    <location>
        <begin position="27"/>
        <end position="47"/>
    </location>
</feature>
<feature type="transmembrane region" description="Helical" evidence="19">
    <location>
        <begin position="152"/>
        <end position="172"/>
    </location>
</feature>
<evidence type="ECO:0000256" key="19">
    <source>
        <dbReference type="SAM" id="Phobius"/>
    </source>
</evidence>
<evidence type="ECO:0000256" key="18">
    <source>
        <dbReference type="RuleBase" id="RU003938"/>
    </source>
</evidence>
<keyword evidence="13 19" id="KW-1133">Transmembrane helix</keyword>
<feature type="transmembrane region" description="Helical" evidence="19">
    <location>
        <begin position="119"/>
        <end position="140"/>
    </location>
</feature>
<evidence type="ECO:0000256" key="17">
    <source>
        <dbReference type="ARBA" id="ARBA00023264"/>
    </source>
</evidence>
<comment type="pathway">
    <text evidence="3 18">Phospholipid metabolism; CDP-diacylglycerol biosynthesis; CDP-diacylglycerol from sn-glycerol 3-phosphate: step 3/3.</text>
</comment>
<evidence type="ECO:0000256" key="13">
    <source>
        <dbReference type="ARBA" id="ARBA00022989"/>
    </source>
</evidence>
<dbReference type="GO" id="GO:0016024">
    <property type="term" value="P:CDP-diacylglycerol biosynthetic process"/>
    <property type="evidence" value="ECO:0007669"/>
    <property type="project" value="UniProtKB-UniPathway"/>
</dbReference>
<comment type="catalytic activity">
    <reaction evidence="1 18">
        <text>a 1,2-diacyl-sn-glycero-3-phosphate + CTP + H(+) = a CDP-1,2-diacyl-sn-glycerol + diphosphate</text>
        <dbReference type="Rhea" id="RHEA:16229"/>
        <dbReference type="ChEBI" id="CHEBI:15378"/>
        <dbReference type="ChEBI" id="CHEBI:33019"/>
        <dbReference type="ChEBI" id="CHEBI:37563"/>
        <dbReference type="ChEBI" id="CHEBI:58332"/>
        <dbReference type="ChEBI" id="CHEBI:58608"/>
        <dbReference type="EC" id="2.7.7.41"/>
    </reaction>
</comment>
<dbReference type="UniPathway" id="UPA00557">
    <property type="reaction ID" value="UER00614"/>
</dbReference>
<dbReference type="AlphaFoldDB" id="A0A662ZFR8"/>
<name>A0A662ZFR8_9GAMM</name>
<comment type="similarity">
    <text evidence="5 18">Belongs to the CDS family.</text>
</comment>
<evidence type="ECO:0000313" key="21">
    <source>
        <dbReference type="Proteomes" id="UP000243745"/>
    </source>
</evidence>
<evidence type="ECO:0000256" key="11">
    <source>
        <dbReference type="ARBA" id="ARBA00022692"/>
    </source>
</evidence>
<dbReference type="PROSITE" id="PS01315">
    <property type="entry name" value="CDS"/>
    <property type="match status" value="1"/>
</dbReference>
<dbReference type="PANTHER" id="PTHR46382:SF1">
    <property type="entry name" value="PHOSPHATIDATE CYTIDYLYLTRANSFERASE"/>
    <property type="match status" value="1"/>
</dbReference>
<dbReference type="GO" id="GO:0005886">
    <property type="term" value="C:plasma membrane"/>
    <property type="evidence" value="ECO:0007669"/>
    <property type="project" value="UniProtKB-SubCell"/>
</dbReference>
<dbReference type="Pfam" id="PF01148">
    <property type="entry name" value="CTP_transf_1"/>
    <property type="match status" value="1"/>
</dbReference>
<keyword evidence="15 19" id="KW-0472">Membrane</keyword>
<feature type="transmembrane region" description="Helical" evidence="19">
    <location>
        <begin position="227"/>
        <end position="245"/>
    </location>
</feature>
<keyword evidence="17" id="KW-1208">Phospholipid metabolism</keyword>
<evidence type="ECO:0000256" key="7">
    <source>
        <dbReference type="ARBA" id="ARBA00019373"/>
    </source>
</evidence>
<gene>
    <name evidence="20" type="ORF">SAMN02910344_00716</name>
</gene>
<reference evidence="20 21" key="1">
    <citation type="submission" date="2016-10" db="EMBL/GenBank/DDBJ databases">
        <authorList>
            <person name="Varghese N."/>
            <person name="Submissions S."/>
        </authorList>
    </citation>
    <scope>NUCLEOTIDE SEQUENCE [LARGE SCALE GENOMIC DNA]</scope>
    <source>
        <strain evidence="20 21">DSM 1361</strain>
    </source>
</reference>
<keyword evidence="8" id="KW-1003">Cell membrane</keyword>
<keyword evidence="14" id="KW-0443">Lipid metabolism</keyword>
<organism evidence="20 21">
    <name type="scientific">Ruminobacter amylophilus</name>
    <dbReference type="NCBI Taxonomy" id="867"/>
    <lineage>
        <taxon>Bacteria</taxon>
        <taxon>Pseudomonadati</taxon>
        <taxon>Pseudomonadota</taxon>
        <taxon>Gammaproteobacteria</taxon>
        <taxon>Aeromonadales</taxon>
        <taxon>Succinivibrionaceae</taxon>
        <taxon>Ruminobacter</taxon>
    </lineage>
</organism>
<keyword evidence="11 18" id="KW-0812">Transmembrane</keyword>
<evidence type="ECO:0000256" key="14">
    <source>
        <dbReference type="ARBA" id="ARBA00023098"/>
    </source>
</evidence>
<dbReference type="GO" id="GO:0004605">
    <property type="term" value="F:phosphatidate cytidylyltransferase activity"/>
    <property type="evidence" value="ECO:0007669"/>
    <property type="project" value="UniProtKB-EC"/>
</dbReference>
<dbReference type="EC" id="2.7.7.41" evidence="6 18"/>
<dbReference type="InterPro" id="IPR000374">
    <property type="entry name" value="PC_trans"/>
</dbReference>
<protein>
    <recommendedName>
        <fullName evidence="7 18">Phosphatidate cytidylyltransferase</fullName>
        <ecNumber evidence="6 18">2.7.7.41</ecNumber>
    </recommendedName>
</protein>
<evidence type="ECO:0000256" key="16">
    <source>
        <dbReference type="ARBA" id="ARBA00023209"/>
    </source>
</evidence>
<evidence type="ECO:0000256" key="4">
    <source>
        <dbReference type="ARBA" id="ARBA00005189"/>
    </source>
</evidence>
<dbReference type="OrthoDB" id="9799199at2"/>
<dbReference type="RefSeq" id="WP_093140981.1">
    <property type="nucleotide sequence ID" value="NZ_FOXF01000008.1"/>
</dbReference>
<evidence type="ECO:0000256" key="8">
    <source>
        <dbReference type="ARBA" id="ARBA00022475"/>
    </source>
</evidence>
<comment type="pathway">
    <text evidence="4">Lipid metabolism.</text>
</comment>
<feature type="transmembrane region" description="Helical" evidence="19">
    <location>
        <begin position="184"/>
        <end position="206"/>
    </location>
</feature>
<evidence type="ECO:0000313" key="20">
    <source>
        <dbReference type="EMBL" id="SFP19910.1"/>
    </source>
</evidence>
<evidence type="ECO:0000256" key="3">
    <source>
        <dbReference type="ARBA" id="ARBA00005119"/>
    </source>
</evidence>
<evidence type="ECO:0000256" key="5">
    <source>
        <dbReference type="ARBA" id="ARBA00010185"/>
    </source>
</evidence>
<dbReference type="EMBL" id="FOXF01000008">
    <property type="protein sequence ID" value="SFP19910.1"/>
    <property type="molecule type" value="Genomic_DNA"/>
</dbReference>
<keyword evidence="16" id="KW-0594">Phospholipid biosynthesis</keyword>
<comment type="subcellular location">
    <subcellularLocation>
        <location evidence="2">Cell membrane</location>
        <topology evidence="2">Multi-pass membrane protein</topology>
    </subcellularLocation>
</comment>
<evidence type="ECO:0000256" key="2">
    <source>
        <dbReference type="ARBA" id="ARBA00004651"/>
    </source>
</evidence>
<accession>A0A662ZFR8</accession>
<keyword evidence="9" id="KW-0444">Lipid biosynthesis</keyword>
<dbReference type="Proteomes" id="UP000243745">
    <property type="component" value="Unassembled WGS sequence"/>
</dbReference>
<evidence type="ECO:0000256" key="12">
    <source>
        <dbReference type="ARBA" id="ARBA00022695"/>
    </source>
</evidence>
<evidence type="ECO:0000256" key="9">
    <source>
        <dbReference type="ARBA" id="ARBA00022516"/>
    </source>
</evidence>
<evidence type="ECO:0000256" key="10">
    <source>
        <dbReference type="ARBA" id="ARBA00022679"/>
    </source>
</evidence>
<sequence length="325" mass="35890">MKQRIITGLILIVLASLWLTTPYPQFFLAGLLLIVFIGAFEYSQFIFRGEINDEHLLKSPSEYIKKNGWKPVLQRLLYSSVVIFSGTLLVTAATEKSNLDYILLDDTRLHQLFAEGSNILVMWVFILSAAWWILSAFLVLRYPKNSGIVSSKFFKILAGFIYFIPFFMAAGILRFQSFVTDSSIGAVSILSVMVLVWAADSGAYFVGKACGKHKMSPHVSPNKTFEGLAGGVVLALIIFAVLAYFGCYGKAFQMNMFALTVASVVTVVFSVIGDLWESLLKRESGIKDSGFIFPGHGGMLDRIDSLLAALPVFLITFAALDRILG</sequence>